<evidence type="ECO:0000256" key="8">
    <source>
        <dbReference type="ARBA" id="ARBA00023224"/>
    </source>
</evidence>
<keyword evidence="5" id="KW-1133">Transmembrane helix</keyword>
<keyword evidence="7 9" id="KW-0675">Receptor</keyword>
<keyword evidence="2" id="KW-0716">Sensory transduction</keyword>
<dbReference type="GO" id="GO:0005549">
    <property type="term" value="F:odorant binding"/>
    <property type="evidence" value="ECO:0007669"/>
    <property type="project" value="InterPro"/>
</dbReference>
<feature type="non-terminal residue" evidence="9">
    <location>
        <position position="1"/>
    </location>
</feature>
<organism evidence="9 10">
    <name type="scientific">Aphis craccivora</name>
    <name type="common">Cowpea aphid</name>
    <dbReference type="NCBI Taxonomy" id="307492"/>
    <lineage>
        <taxon>Eukaryota</taxon>
        <taxon>Metazoa</taxon>
        <taxon>Ecdysozoa</taxon>
        <taxon>Arthropoda</taxon>
        <taxon>Hexapoda</taxon>
        <taxon>Insecta</taxon>
        <taxon>Pterygota</taxon>
        <taxon>Neoptera</taxon>
        <taxon>Paraneoptera</taxon>
        <taxon>Hemiptera</taxon>
        <taxon>Sternorrhyncha</taxon>
        <taxon>Aphidomorpha</taxon>
        <taxon>Aphidoidea</taxon>
        <taxon>Aphididae</taxon>
        <taxon>Aphidini</taxon>
        <taxon>Aphis</taxon>
        <taxon>Aphis</taxon>
    </lineage>
</organism>
<dbReference type="OrthoDB" id="6597368at2759"/>
<gene>
    <name evidence="9" type="ORF">FWK35_00024088</name>
</gene>
<dbReference type="Proteomes" id="UP000478052">
    <property type="component" value="Unassembled WGS sequence"/>
</dbReference>
<dbReference type="EMBL" id="VUJU01006287">
    <property type="protein sequence ID" value="KAF0748951.1"/>
    <property type="molecule type" value="Genomic_DNA"/>
</dbReference>
<evidence type="ECO:0000256" key="6">
    <source>
        <dbReference type="ARBA" id="ARBA00023136"/>
    </source>
</evidence>
<dbReference type="Pfam" id="PF02949">
    <property type="entry name" value="7tm_6"/>
    <property type="match status" value="1"/>
</dbReference>
<evidence type="ECO:0000313" key="9">
    <source>
        <dbReference type="EMBL" id="KAF0748951.1"/>
    </source>
</evidence>
<evidence type="ECO:0000256" key="2">
    <source>
        <dbReference type="ARBA" id="ARBA00022606"/>
    </source>
</evidence>
<name>A0A6G0Y477_APHCR</name>
<evidence type="ECO:0000256" key="1">
    <source>
        <dbReference type="ARBA" id="ARBA00004141"/>
    </source>
</evidence>
<keyword evidence="10" id="KW-1185">Reference proteome</keyword>
<evidence type="ECO:0000313" key="10">
    <source>
        <dbReference type="Proteomes" id="UP000478052"/>
    </source>
</evidence>
<evidence type="ECO:0000256" key="4">
    <source>
        <dbReference type="ARBA" id="ARBA00022725"/>
    </source>
</evidence>
<evidence type="ECO:0000256" key="5">
    <source>
        <dbReference type="ARBA" id="ARBA00022989"/>
    </source>
</evidence>
<dbReference type="AlphaFoldDB" id="A0A6G0Y477"/>
<comment type="caution">
    <text evidence="9">The sequence shown here is derived from an EMBL/GenBank/DDBJ whole genome shotgun (WGS) entry which is preliminary data.</text>
</comment>
<keyword evidence="4" id="KW-0552">Olfaction</keyword>
<keyword evidence="6" id="KW-0472">Membrane</keyword>
<dbReference type="InterPro" id="IPR004117">
    <property type="entry name" value="7tm6_olfct_rcpt"/>
</dbReference>
<protein>
    <submittedName>
        <fullName evidence="9">Odorant receptor 46a-like</fullName>
    </submittedName>
</protein>
<reference evidence="9 10" key="1">
    <citation type="submission" date="2019-08" db="EMBL/GenBank/DDBJ databases">
        <title>Whole genome of Aphis craccivora.</title>
        <authorList>
            <person name="Voronova N.V."/>
            <person name="Shulinski R.S."/>
            <person name="Bandarenka Y.V."/>
            <person name="Zhorov D.G."/>
            <person name="Warner D."/>
        </authorList>
    </citation>
    <scope>NUCLEOTIDE SEQUENCE [LARGE SCALE GENOMIC DNA]</scope>
    <source>
        <strain evidence="9">180601</strain>
        <tissue evidence="9">Whole Body</tissue>
    </source>
</reference>
<proteinExistence type="predicted"/>
<dbReference type="GO" id="GO:0016020">
    <property type="term" value="C:membrane"/>
    <property type="evidence" value="ECO:0007669"/>
    <property type="project" value="UniProtKB-SubCell"/>
</dbReference>
<evidence type="ECO:0000256" key="7">
    <source>
        <dbReference type="ARBA" id="ARBA00023170"/>
    </source>
</evidence>
<keyword evidence="8" id="KW-0807">Transducer</keyword>
<evidence type="ECO:0000256" key="3">
    <source>
        <dbReference type="ARBA" id="ARBA00022692"/>
    </source>
</evidence>
<keyword evidence="3" id="KW-0812">Transmembrane</keyword>
<dbReference type="GO" id="GO:0007165">
    <property type="term" value="P:signal transduction"/>
    <property type="evidence" value="ECO:0007669"/>
    <property type="project" value="UniProtKB-KW"/>
</dbReference>
<dbReference type="GO" id="GO:0004984">
    <property type="term" value="F:olfactory receptor activity"/>
    <property type="evidence" value="ECO:0007669"/>
    <property type="project" value="InterPro"/>
</dbReference>
<comment type="subcellular location">
    <subcellularLocation>
        <location evidence="1">Membrane</location>
        <topology evidence="1">Multi-pass membrane protein</topology>
    </subcellularLocation>
</comment>
<accession>A0A6G0Y477</accession>
<sequence>TYLKGYSIVSAPILKFACGLASLTLELYIYCYGFNHIEDGKSTVNFGLYSSNWTEMDLKFKKTLLLAMTMNSAHKRVMKVSPNSIVNLEIFSRVIKLNVFHIRGQNFNF</sequence>